<evidence type="ECO:0008006" key="3">
    <source>
        <dbReference type="Google" id="ProtNLM"/>
    </source>
</evidence>
<reference evidence="1 2" key="1">
    <citation type="submission" date="2019-03" db="EMBL/GenBank/DDBJ databases">
        <title>Genomic Encyclopedia of Type Strains, Phase IV (KMG-V): Genome sequencing to study the core and pangenomes of soil and plant-associated prokaryotes.</title>
        <authorList>
            <person name="Whitman W."/>
        </authorList>
    </citation>
    <scope>NUCLEOTIDE SEQUENCE [LARGE SCALE GENOMIC DNA]</scope>
    <source>
        <strain evidence="1 2">Hc14</strain>
    </source>
</reference>
<dbReference type="Gene3D" id="3.40.50.720">
    <property type="entry name" value="NAD(P)-binding Rossmann-like Domain"/>
    <property type="match status" value="1"/>
</dbReference>
<organism evidence="1 2">
    <name type="scientific">Rhizobium sullae</name>
    <name type="common">Rhizobium hedysari</name>
    <dbReference type="NCBI Taxonomy" id="50338"/>
    <lineage>
        <taxon>Bacteria</taxon>
        <taxon>Pseudomonadati</taxon>
        <taxon>Pseudomonadota</taxon>
        <taxon>Alphaproteobacteria</taxon>
        <taxon>Hyphomicrobiales</taxon>
        <taxon>Rhizobiaceae</taxon>
        <taxon>Rhizobium/Agrobacterium group</taxon>
        <taxon>Rhizobium</taxon>
    </lineage>
</organism>
<dbReference type="AlphaFoldDB" id="A0A4R3PYE6"/>
<name>A0A4R3PYE6_RHISU</name>
<dbReference type="RefSeq" id="WP_207917206.1">
    <property type="nucleotide sequence ID" value="NZ_SMBH01000011.1"/>
</dbReference>
<comment type="caution">
    <text evidence="1">The sequence shown here is derived from an EMBL/GenBank/DDBJ whole genome shotgun (WGS) entry which is preliminary data.</text>
</comment>
<sequence>MRIGLVGYGTGGRHFHAPYIVAAEGVELAGVVARAPQTVARVRKKCPT</sequence>
<accession>A0A4R3PYE6</accession>
<dbReference type="EMBL" id="SMBH01000011">
    <property type="protein sequence ID" value="TCU13690.1"/>
    <property type="molecule type" value="Genomic_DNA"/>
</dbReference>
<dbReference type="SUPFAM" id="SSF51735">
    <property type="entry name" value="NAD(P)-binding Rossmann-fold domains"/>
    <property type="match status" value="1"/>
</dbReference>
<dbReference type="InterPro" id="IPR036291">
    <property type="entry name" value="NAD(P)-bd_dom_sf"/>
</dbReference>
<gene>
    <name evidence="1" type="ORF">EV132_111123</name>
</gene>
<proteinExistence type="predicted"/>
<evidence type="ECO:0000313" key="2">
    <source>
        <dbReference type="Proteomes" id="UP000294576"/>
    </source>
</evidence>
<evidence type="ECO:0000313" key="1">
    <source>
        <dbReference type="EMBL" id="TCU13690.1"/>
    </source>
</evidence>
<protein>
    <recommendedName>
        <fullName evidence="3">Oxidoreductase family protein</fullName>
    </recommendedName>
</protein>
<dbReference type="Proteomes" id="UP000294576">
    <property type="component" value="Unassembled WGS sequence"/>
</dbReference>